<dbReference type="AlphaFoldDB" id="A0A383CRD7"/>
<evidence type="ECO:0000313" key="1">
    <source>
        <dbReference type="EMBL" id="SVE34613.1"/>
    </source>
</evidence>
<dbReference type="SUPFAM" id="SSF51197">
    <property type="entry name" value="Clavaminate synthase-like"/>
    <property type="match status" value="1"/>
</dbReference>
<evidence type="ECO:0008006" key="2">
    <source>
        <dbReference type="Google" id="ProtNLM"/>
    </source>
</evidence>
<dbReference type="EMBL" id="UINC01210933">
    <property type="protein sequence ID" value="SVE34613.1"/>
    <property type="molecule type" value="Genomic_DNA"/>
</dbReference>
<gene>
    <name evidence="1" type="ORF">METZ01_LOCUS487467</name>
</gene>
<organism evidence="1">
    <name type="scientific">marine metagenome</name>
    <dbReference type="NCBI Taxonomy" id="408172"/>
    <lineage>
        <taxon>unclassified sequences</taxon>
        <taxon>metagenomes</taxon>
        <taxon>ecological metagenomes</taxon>
    </lineage>
</organism>
<dbReference type="Gene3D" id="2.60.120.620">
    <property type="entry name" value="q2cbj1_9rhob like domain"/>
    <property type="match status" value="1"/>
</dbReference>
<reference evidence="1" key="1">
    <citation type="submission" date="2018-05" db="EMBL/GenBank/DDBJ databases">
        <authorList>
            <person name="Lanie J.A."/>
            <person name="Ng W.-L."/>
            <person name="Kazmierczak K.M."/>
            <person name="Andrzejewski T.M."/>
            <person name="Davidsen T.M."/>
            <person name="Wayne K.J."/>
            <person name="Tettelin H."/>
            <person name="Glass J.I."/>
            <person name="Rusch D."/>
            <person name="Podicherti R."/>
            <person name="Tsui H.-C.T."/>
            <person name="Winkler M.E."/>
        </authorList>
    </citation>
    <scope>NUCLEOTIDE SEQUENCE</scope>
</reference>
<accession>A0A383CRD7</accession>
<sequence>MLHNIGAANMPHLTPSQLDHYRENGYVIVENLLDPTADLDPVLAEYEKVLGELADELFAKKQIASTYADLDFDQRLCQIYNETGQVHAQHFDISLPQGNTTDAPIAVGPSAFAVLRNEK</sequence>
<name>A0A383CRD7_9ZZZZ</name>
<protein>
    <recommendedName>
        <fullName evidence="2">Phytanoyl-CoA dioxygenase</fullName>
    </recommendedName>
</protein>
<proteinExistence type="predicted"/>
<feature type="non-terminal residue" evidence="1">
    <location>
        <position position="119"/>
    </location>
</feature>